<dbReference type="PROSITE" id="PS51471">
    <property type="entry name" value="FE2OG_OXY"/>
    <property type="match status" value="1"/>
</dbReference>
<comment type="subcellular location">
    <subcellularLocation>
        <location evidence="1">Nucleus</location>
    </subcellularLocation>
</comment>
<dbReference type="GO" id="GO:0005634">
    <property type="term" value="C:nucleus"/>
    <property type="evidence" value="ECO:0007669"/>
    <property type="project" value="UniProtKB-SubCell"/>
</dbReference>
<comment type="similarity">
    <text evidence="8">Belongs to the iron/ascorbate-dependent oxidoreductase family.</text>
</comment>
<dbReference type="InterPro" id="IPR037151">
    <property type="entry name" value="AlkB-like_sf"/>
</dbReference>
<dbReference type="AlphaFoldDB" id="A0A1Y2CPX7"/>
<gene>
    <name evidence="10" type="ORF">BCR33DRAFT_714136</name>
</gene>
<evidence type="ECO:0000256" key="8">
    <source>
        <dbReference type="RuleBase" id="RU003682"/>
    </source>
</evidence>
<evidence type="ECO:0000256" key="3">
    <source>
        <dbReference type="ARBA" id="ARBA00022723"/>
    </source>
</evidence>
<evidence type="ECO:0000256" key="6">
    <source>
        <dbReference type="ARBA" id="ARBA00023004"/>
    </source>
</evidence>
<dbReference type="GO" id="GO:0051213">
    <property type="term" value="F:dioxygenase activity"/>
    <property type="evidence" value="ECO:0007669"/>
    <property type="project" value="UniProtKB-KW"/>
</dbReference>
<dbReference type="Gene3D" id="2.60.120.590">
    <property type="entry name" value="Alpha-ketoglutarate-dependent dioxygenase AlkB-like"/>
    <property type="match status" value="1"/>
</dbReference>
<comment type="similarity">
    <text evidence="2">Belongs to the alkB family.</text>
</comment>
<protein>
    <recommendedName>
        <fullName evidence="9">Fe2OG dioxygenase domain-containing protein</fullName>
    </recommendedName>
</protein>
<proteinExistence type="inferred from homology"/>
<sequence length="205" mass="23345">MLSTRTVPPTFTYRPNFITAEEEERLLAKVASAPQPKWTTLKNRRLQNWGATPIAAKNNVALPEKLPDWLAPLADRIAAEVDSAFVFDGTKYGIMPHLDGPAYRPTVATVSLGEYCILEFYKRRNLDEVMVTGEHDDADSQTIRPTPDFRFLIQPRSLVMLQDEMYEGYLHGIGETWEDRQNSRVSLTFRVAAKVSKLNLFGKKR</sequence>
<evidence type="ECO:0000313" key="11">
    <source>
        <dbReference type="Proteomes" id="UP000193642"/>
    </source>
</evidence>
<reference evidence="10 11" key="1">
    <citation type="submission" date="2016-07" db="EMBL/GenBank/DDBJ databases">
        <title>Pervasive Adenine N6-methylation of Active Genes in Fungi.</title>
        <authorList>
            <consortium name="DOE Joint Genome Institute"/>
            <person name="Mondo S.J."/>
            <person name="Dannebaum R.O."/>
            <person name="Kuo R.C."/>
            <person name="Labutti K."/>
            <person name="Haridas S."/>
            <person name="Kuo A."/>
            <person name="Salamov A."/>
            <person name="Ahrendt S.R."/>
            <person name="Lipzen A."/>
            <person name="Sullivan W."/>
            <person name="Andreopoulos W.B."/>
            <person name="Clum A."/>
            <person name="Lindquist E."/>
            <person name="Daum C."/>
            <person name="Ramamoorthy G.K."/>
            <person name="Gryganskyi A."/>
            <person name="Culley D."/>
            <person name="Magnuson J.K."/>
            <person name="James T.Y."/>
            <person name="O'Malley M.A."/>
            <person name="Stajich J.E."/>
            <person name="Spatafora J.W."/>
            <person name="Visel A."/>
            <person name="Grigoriev I.V."/>
        </authorList>
    </citation>
    <scope>NUCLEOTIDE SEQUENCE [LARGE SCALE GENOMIC DNA]</scope>
    <source>
        <strain evidence="10 11">JEL800</strain>
    </source>
</reference>
<dbReference type="Proteomes" id="UP000193642">
    <property type="component" value="Unassembled WGS sequence"/>
</dbReference>
<dbReference type="InterPro" id="IPR032862">
    <property type="entry name" value="ALKBH6"/>
</dbReference>
<dbReference type="InterPro" id="IPR005123">
    <property type="entry name" value="Oxoglu/Fe-dep_dioxygenase_dom"/>
</dbReference>
<evidence type="ECO:0000256" key="7">
    <source>
        <dbReference type="ARBA" id="ARBA00023242"/>
    </source>
</evidence>
<comment type="caution">
    <text evidence="10">The sequence shown here is derived from an EMBL/GenBank/DDBJ whole genome shotgun (WGS) entry which is preliminary data.</text>
</comment>
<keyword evidence="7" id="KW-0539">Nucleus</keyword>
<dbReference type="GO" id="GO:0046872">
    <property type="term" value="F:metal ion binding"/>
    <property type="evidence" value="ECO:0007669"/>
    <property type="project" value="UniProtKB-KW"/>
</dbReference>
<dbReference type="EMBL" id="MCGO01000010">
    <property type="protein sequence ID" value="ORY49072.1"/>
    <property type="molecule type" value="Genomic_DNA"/>
</dbReference>
<evidence type="ECO:0000256" key="4">
    <source>
        <dbReference type="ARBA" id="ARBA00022964"/>
    </source>
</evidence>
<organism evidence="10 11">
    <name type="scientific">Rhizoclosmatium globosum</name>
    <dbReference type="NCBI Taxonomy" id="329046"/>
    <lineage>
        <taxon>Eukaryota</taxon>
        <taxon>Fungi</taxon>
        <taxon>Fungi incertae sedis</taxon>
        <taxon>Chytridiomycota</taxon>
        <taxon>Chytridiomycota incertae sedis</taxon>
        <taxon>Chytridiomycetes</taxon>
        <taxon>Chytridiales</taxon>
        <taxon>Chytriomycetaceae</taxon>
        <taxon>Rhizoclosmatium</taxon>
    </lineage>
</organism>
<evidence type="ECO:0000259" key="9">
    <source>
        <dbReference type="PROSITE" id="PS51471"/>
    </source>
</evidence>
<keyword evidence="11" id="KW-1185">Reference proteome</keyword>
<evidence type="ECO:0000256" key="1">
    <source>
        <dbReference type="ARBA" id="ARBA00004123"/>
    </source>
</evidence>
<keyword evidence="4" id="KW-0223">Dioxygenase</keyword>
<evidence type="ECO:0000313" key="10">
    <source>
        <dbReference type="EMBL" id="ORY49072.1"/>
    </source>
</evidence>
<dbReference type="PANTHER" id="PTHR46030">
    <property type="entry name" value="ALPHA-KETOGLUTARATE-DEPENDENT DIOXYGENASE ALKB HOMOLOG 6"/>
    <property type="match status" value="1"/>
</dbReference>
<dbReference type="OrthoDB" id="412814at2759"/>
<name>A0A1Y2CPX7_9FUNG</name>
<evidence type="ECO:0000256" key="5">
    <source>
        <dbReference type="ARBA" id="ARBA00023002"/>
    </source>
</evidence>
<feature type="domain" description="Fe2OG dioxygenase" evidence="9">
    <location>
        <begin position="68"/>
        <end position="193"/>
    </location>
</feature>
<accession>A0A1Y2CPX7</accession>
<keyword evidence="6 8" id="KW-0408">Iron</keyword>
<evidence type="ECO:0000256" key="2">
    <source>
        <dbReference type="ARBA" id="ARBA00007879"/>
    </source>
</evidence>
<dbReference type="PANTHER" id="PTHR46030:SF1">
    <property type="entry name" value="ALPHA-KETOGLUTARATE-DEPENDENT DIOXYGENASE ALKB HOMOLOG 6"/>
    <property type="match status" value="1"/>
</dbReference>
<keyword evidence="5 8" id="KW-0560">Oxidoreductase</keyword>
<keyword evidence="3 8" id="KW-0479">Metal-binding</keyword>
<dbReference type="SUPFAM" id="SSF51197">
    <property type="entry name" value="Clavaminate synthase-like"/>
    <property type="match status" value="1"/>
</dbReference>
<dbReference type="STRING" id="329046.A0A1Y2CPX7"/>